<name>A0AAV4N9L1_9ARAC</name>
<dbReference type="EMBL" id="BPLQ01001402">
    <property type="protein sequence ID" value="GIX81487.1"/>
    <property type="molecule type" value="Genomic_DNA"/>
</dbReference>
<sequence length="99" mass="11330">MTLLPSVWPVTTAWPDGPTNTPEVTSCWCCSCWFMAPHPEDWKKKPNLFRYRSCSFQSSNFSRAKVESSSLFCKKVFFHSSGPGFRGECVWLRIGCVQI</sequence>
<evidence type="ECO:0000313" key="1">
    <source>
        <dbReference type="EMBL" id="GIX81487.1"/>
    </source>
</evidence>
<comment type="caution">
    <text evidence="1">The sequence shown here is derived from an EMBL/GenBank/DDBJ whole genome shotgun (WGS) entry which is preliminary data.</text>
</comment>
<evidence type="ECO:0000313" key="2">
    <source>
        <dbReference type="Proteomes" id="UP001054837"/>
    </source>
</evidence>
<gene>
    <name evidence="1" type="ORF">CDAR_224721</name>
</gene>
<accession>A0AAV4N9L1</accession>
<reference evidence="1 2" key="1">
    <citation type="submission" date="2021-06" db="EMBL/GenBank/DDBJ databases">
        <title>Caerostris darwini draft genome.</title>
        <authorList>
            <person name="Kono N."/>
            <person name="Arakawa K."/>
        </authorList>
    </citation>
    <scope>NUCLEOTIDE SEQUENCE [LARGE SCALE GENOMIC DNA]</scope>
</reference>
<evidence type="ECO:0008006" key="3">
    <source>
        <dbReference type="Google" id="ProtNLM"/>
    </source>
</evidence>
<keyword evidence="2" id="KW-1185">Reference proteome</keyword>
<dbReference type="Proteomes" id="UP001054837">
    <property type="component" value="Unassembled WGS sequence"/>
</dbReference>
<organism evidence="1 2">
    <name type="scientific">Caerostris darwini</name>
    <dbReference type="NCBI Taxonomy" id="1538125"/>
    <lineage>
        <taxon>Eukaryota</taxon>
        <taxon>Metazoa</taxon>
        <taxon>Ecdysozoa</taxon>
        <taxon>Arthropoda</taxon>
        <taxon>Chelicerata</taxon>
        <taxon>Arachnida</taxon>
        <taxon>Araneae</taxon>
        <taxon>Araneomorphae</taxon>
        <taxon>Entelegynae</taxon>
        <taxon>Araneoidea</taxon>
        <taxon>Araneidae</taxon>
        <taxon>Caerostris</taxon>
    </lineage>
</organism>
<dbReference type="AlphaFoldDB" id="A0AAV4N9L1"/>
<proteinExistence type="predicted"/>
<protein>
    <recommendedName>
        <fullName evidence="3">Secreted protein</fullName>
    </recommendedName>
</protein>